<dbReference type="InterPro" id="IPR001347">
    <property type="entry name" value="SIS_dom"/>
</dbReference>
<dbReference type="InterPro" id="IPR047640">
    <property type="entry name" value="RpiR-like"/>
</dbReference>
<evidence type="ECO:0000256" key="2">
    <source>
        <dbReference type="ARBA" id="ARBA00023125"/>
    </source>
</evidence>
<dbReference type="CDD" id="cd05013">
    <property type="entry name" value="SIS_RpiR"/>
    <property type="match status" value="1"/>
</dbReference>
<evidence type="ECO:0000313" key="7">
    <source>
        <dbReference type="EMBL" id="KRR16407.1"/>
    </source>
</evidence>
<name>A0A0R3M8F2_9BRAD</name>
<dbReference type="SUPFAM" id="SSF46689">
    <property type="entry name" value="Homeodomain-like"/>
    <property type="match status" value="1"/>
</dbReference>
<sequence length="291" mass="30494">MAQSQSKSSPLNELCSALPSLPARLQQVGRFVAANDYDATTRSMRDLAAEAGADPAAFTRLAKALGYSGWDELRAALTEARRPAQAQPFSARTGGSRKGPHAEISLVADKLEAEAAGLRRISTGSVAEAAKALHDARRIWIAGFRSCRSVAELLNYQLRLFRPDEVQLVGGSGPEDLDLGAFQRGDAVVVIGFAPYSRASVLSARAAHESGATLVAIADAITAPMAEGADHLLLFEAAASPGFFPSLTGAIAIAQSLAAATFVLGGTKAKRRLEETEGRLAAMSQYVAEKG</sequence>
<dbReference type="RefSeq" id="WP_057862737.1">
    <property type="nucleotide sequence ID" value="NZ_LLYB01000127.1"/>
</dbReference>
<dbReference type="Proteomes" id="UP000051660">
    <property type="component" value="Unassembled WGS sequence"/>
</dbReference>
<comment type="caution">
    <text evidence="7">The sequence shown here is derived from an EMBL/GenBank/DDBJ whole genome shotgun (WGS) entry which is preliminary data.</text>
</comment>
<dbReference type="InterPro" id="IPR009057">
    <property type="entry name" value="Homeodomain-like_sf"/>
</dbReference>
<keyword evidence="4" id="KW-0472">Membrane</keyword>
<keyword evidence="2" id="KW-0238">DNA-binding</keyword>
<dbReference type="InterPro" id="IPR035472">
    <property type="entry name" value="RpiR-like_SIS"/>
</dbReference>
<dbReference type="PANTHER" id="PTHR30514:SF18">
    <property type="entry name" value="RPIR-FAMILY TRANSCRIPTIONAL REGULATOR"/>
    <property type="match status" value="1"/>
</dbReference>
<evidence type="ECO:0000256" key="3">
    <source>
        <dbReference type="ARBA" id="ARBA00023163"/>
    </source>
</evidence>
<dbReference type="Gene3D" id="1.10.10.10">
    <property type="entry name" value="Winged helix-like DNA-binding domain superfamily/Winged helix DNA-binding domain"/>
    <property type="match status" value="1"/>
</dbReference>
<feature type="transmembrane region" description="Helical" evidence="4">
    <location>
        <begin position="243"/>
        <end position="264"/>
    </location>
</feature>
<dbReference type="PROSITE" id="PS51071">
    <property type="entry name" value="HTH_RPIR"/>
    <property type="match status" value="1"/>
</dbReference>
<accession>A0A0R3M8F2</accession>
<dbReference type="Gene3D" id="3.40.50.10490">
    <property type="entry name" value="Glucose-6-phosphate isomerase like protein, domain 1"/>
    <property type="match status" value="1"/>
</dbReference>
<dbReference type="PANTHER" id="PTHR30514">
    <property type="entry name" value="GLUCOKINASE"/>
    <property type="match status" value="1"/>
</dbReference>
<dbReference type="InterPro" id="IPR000281">
    <property type="entry name" value="HTH_RpiR"/>
</dbReference>
<proteinExistence type="predicted"/>
<evidence type="ECO:0000313" key="8">
    <source>
        <dbReference type="Proteomes" id="UP000051660"/>
    </source>
</evidence>
<feature type="domain" description="HTH rpiR-type" evidence="5">
    <location>
        <begin position="8"/>
        <end position="84"/>
    </location>
</feature>
<dbReference type="SUPFAM" id="SSF53697">
    <property type="entry name" value="SIS domain"/>
    <property type="match status" value="1"/>
</dbReference>
<reference evidence="7 8" key="1">
    <citation type="submission" date="2014-03" db="EMBL/GenBank/DDBJ databases">
        <title>Bradyrhizobium valentinum sp. nov., isolated from effective nodules of Lupinus mariae-josephae, a lupine endemic of basic-lime soils in Eastern Spain.</title>
        <authorList>
            <person name="Duran D."/>
            <person name="Rey L."/>
            <person name="Navarro A."/>
            <person name="Busquets A."/>
            <person name="Imperial J."/>
            <person name="Ruiz-Argueso T."/>
        </authorList>
    </citation>
    <scope>NUCLEOTIDE SEQUENCE [LARGE SCALE GENOMIC DNA]</scope>
    <source>
        <strain evidence="7 8">CCBAU 23086</strain>
    </source>
</reference>
<keyword evidence="3" id="KW-0804">Transcription</keyword>
<keyword evidence="4" id="KW-0812">Transmembrane</keyword>
<evidence type="ECO:0000256" key="1">
    <source>
        <dbReference type="ARBA" id="ARBA00023015"/>
    </source>
</evidence>
<dbReference type="EMBL" id="LLYB01000127">
    <property type="protein sequence ID" value="KRR16407.1"/>
    <property type="molecule type" value="Genomic_DNA"/>
</dbReference>
<dbReference type="GO" id="GO:0097367">
    <property type="term" value="F:carbohydrate derivative binding"/>
    <property type="evidence" value="ECO:0007669"/>
    <property type="project" value="InterPro"/>
</dbReference>
<dbReference type="GO" id="GO:0003677">
    <property type="term" value="F:DNA binding"/>
    <property type="evidence" value="ECO:0007669"/>
    <property type="project" value="UniProtKB-KW"/>
</dbReference>
<evidence type="ECO:0000259" key="6">
    <source>
        <dbReference type="PROSITE" id="PS51464"/>
    </source>
</evidence>
<evidence type="ECO:0000256" key="4">
    <source>
        <dbReference type="SAM" id="Phobius"/>
    </source>
</evidence>
<dbReference type="AlphaFoldDB" id="A0A0R3M8F2"/>
<dbReference type="InterPro" id="IPR046348">
    <property type="entry name" value="SIS_dom_sf"/>
</dbReference>
<dbReference type="STRING" id="722472.SAMN05444321_2114"/>
<dbReference type="Pfam" id="PF01380">
    <property type="entry name" value="SIS"/>
    <property type="match status" value="1"/>
</dbReference>
<dbReference type="GO" id="GO:0003700">
    <property type="term" value="F:DNA-binding transcription factor activity"/>
    <property type="evidence" value="ECO:0007669"/>
    <property type="project" value="InterPro"/>
</dbReference>
<keyword evidence="1" id="KW-0805">Transcription regulation</keyword>
<dbReference type="GO" id="GO:1901135">
    <property type="term" value="P:carbohydrate derivative metabolic process"/>
    <property type="evidence" value="ECO:0007669"/>
    <property type="project" value="InterPro"/>
</dbReference>
<dbReference type="PROSITE" id="PS51464">
    <property type="entry name" value="SIS"/>
    <property type="match status" value="1"/>
</dbReference>
<protein>
    <submittedName>
        <fullName evidence="7">Transcriptional regulator</fullName>
    </submittedName>
</protein>
<dbReference type="InterPro" id="IPR036388">
    <property type="entry name" value="WH-like_DNA-bd_sf"/>
</dbReference>
<feature type="domain" description="SIS" evidence="6">
    <location>
        <begin position="129"/>
        <end position="272"/>
    </location>
</feature>
<gene>
    <name evidence="7" type="ORF">CQ14_16145</name>
</gene>
<evidence type="ECO:0000259" key="5">
    <source>
        <dbReference type="PROSITE" id="PS51071"/>
    </source>
</evidence>
<dbReference type="OrthoDB" id="3237351at2"/>
<keyword evidence="4" id="KW-1133">Transmembrane helix</keyword>
<organism evidence="7 8">
    <name type="scientific">Bradyrhizobium lablabi</name>
    <dbReference type="NCBI Taxonomy" id="722472"/>
    <lineage>
        <taxon>Bacteria</taxon>
        <taxon>Pseudomonadati</taxon>
        <taxon>Pseudomonadota</taxon>
        <taxon>Alphaproteobacteria</taxon>
        <taxon>Hyphomicrobiales</taxon>
        <taxon>Nitrobacteraceae</taxon>
        <taxon>Bradyrhizobium</taxon>
    </lineage>
</organism>